<accession>A0A366K320</accession>
<dbReference type="GO" id="GO:0016020">
    <property type="term" value="C:membrane"/>
    <property type="evidence" value="ECO:0007669"/>
    <property type="project" value="UniProtKB-SubCell"/>
</dbReference>
<dbReference type="Proteomes" id="UP000252731">
    <property type="component" value="Unassembled WGS sequence"/>
</dbReference>
<keyword evidence="7 8" id="KW-0472">Membrane</keyword>
<evidence type="ECO:0000256" key="4">
    <source>
        <dbReference type="ARBA" id="ARBA00022544"/>
    </source>
</evidence>
<keyword evidence="3" id="KW-0813">Transport</keyword>
<evidence type="ECO:0000256" key="5">
    <source>
        <dbReference type="ARBA" id="ARBA00022692"/>
    </source>
</evidence>
<evidence type="ECO:0000256" key="3">
    <source>
        <dbReference type="ARBA" id="ARBA00022448"/>
    </source>
</evidence>
<keyword evidence="10" id="KW-1185">Reference proteome</keyword>
<comment type="subcellular location">
    <subcellularLocation>
        <location evidence="1">Membrane</location>
        <topology evidence="1">Multi-pass membrane protein</topology>
    </subcellularLocation>
</comment>
<sequence length="370" mass="43366">MSVKVEKQFQVSAFFTFFLIHSSQTGIGILNFQSQVIKDAEQDAWISLIITWVITHIILYIIFKLLDGETNDLVAVHQYCFGKTAGSIMSVLALVYFWLASLTVLRAYIEVIQIWVYPTIKTWQLCFIFGLTFYYIISSGFRSLTGFSFWGVILPAFLFFLIYFPLKHMNYINLLPAFSHSLTELFLSSKAYALLFLGFEWILMYYPFIRSSNNKDISKWAHLGNMYTFIIYLVITLVSFLYFNQDVLKHLPWPTLMMVKVVMFSFLERFEYIFVFIWLLVIISPICISLWVCTRIAKRTFSIPPKATLLFLLIAEMIASVNFREFRSTDYLIHFTANAGIGFVYVYLPLLLIIKWIKNHFMKNRLNKGF</sequence>
<reference evidence="9 10" key="1">
    <citation type="submission" date="2018-06" db="EMBL/GenBank/DDBJ databases">
        <title>Freshwater and sediment microbial communities from various areas in North America, analyzing microbe dynamics in response to fracking.</title>
        <authorList>
            <person name="Lamendella R."/>
        </authorList>
    </citation>
    <scope>NUCLEOTIDE SEQUENCE [LARGE SCALE GENOMIC DNA]</scope>
    <source>
        <strain evidence="9 10">14_TX</strain>
    </source>
</reference>
<feature type="transmembrane region" description="Helical" evidence="8">
    <location>
        <begin position="12"/>
        <end position="32"/>
    </location>
</feature>
<dbReference type="PANTHER" id="PTHR34975:SF2">
    <property type="entry name" value="SPORE GERMINATION PROTEIN A2"/>
    <property type="match status" value="1"/>
</dbReference>
<dbReference type="OrthoDB" id="2380240at2"/>
<feature type="transmembrane region" description="Helical" evidence="8">
    <location>
        <begin position="335"/>
        <end position="357"/>
    </location>
</feature>
<evidence type="ECO:0000313" key="10">
    <source>
        <dbReference type="Proteomes" id="UP000252731"/>
    </source>
</evidence>
<dbReference type="NCBIfam" id="TIGR00912">
    <property type="entry name" value="2A0309"/>
    <property type="match status" value="1"/>
</dbReference>
<comment type="similarity">
    <text evidence="2">Belongs to the amino acid-polyamine-organocation (APC) superfamily. Spore germination protein (SGP) (TC 2.A.3.9) family.</text>
</comment>
<keyword evidence="6 8" id="KW-1133">Transmembrane helix</keyword>
<evidence type="ECO:0000256" key="2">
    <source>
        <dbReference type="ARBA" id="ARBA00007998"/>
    </source>
</evidence>
<keyword evidence="5 8" id="KW-0812">Transmembrane</keyword>
<feature type="transmembrane region" description="Helical" evidence="8">
    <location>
        <begin position="220"/>
        <end position="243"/>
    </location>
</feature>
<dbReference type="Pfam" id="PF03845">
    <property type="entry name" value="Spore_permease"/>
    <property type="match status" value="1"/>
</dbReference>
<dbReference type="InterPro" id="IPR004761">
    <property type="entry name" value="Spore_GerAB"/>
</dbReference>
<evidence type="ECO:0000256" key="1">
    <source>
        <dbReference type="ARBA" id="ARBA00004141"/>
    </source>
</evidence>
<gene>
    <name evidence="9" type="ORF">DFO70_102442</name>
</gene>
<organism evidence="9 10">
    <name type="scientific">Cytobacillus firmus</name>
    <name type="common">Bacillus firmus</name>
    <dbReference type="NCBI Taxonomy" id="1399"/>
    <lineage>
        <taxon>Bacteria</taxon>
        <taxon>Bacillati</taxon>
        <taxon>Bacillota</taxon>
        <taxon>Bacilli</taxon>
        <taxon>Bacillales</taxon>
        <taxon>Bacillaceae</taxon>
        <taxon>Cytobacillus</taxon>
    </lineage>
</organism>
<feature type="transmembrane region" description="Helical" evidence="8">
    <location>
        <begin position="115"/>
        <end position="137"/>
    </location>
</feature>
<keyword evidence="4" id="KW-0309">Germination</keyword>
<comment type="caution">
    <text evidence="9">The sequence shown here is derived from an EMBL/GenBank/DDBJ whole genome shotgun (WGS) entry which is preliminary data.</text>
</comment>
<dbReference type="GO" id="GO:0009847">
    <property type="term" value="P:spore germination"/>
    <property type="evidence" value="ECO:0007669"/>
    <property type="project" value="InterPro"/>
</dbReference>
<feature type="transmembrane region" description="Helical" evidence="8">
    <location>
        <begin position="272"/>
        <end position="293"/>
    </location>
</feature>
<feature type="transmembrane region" description="Helical" evidence="8">
    <location>
        <begin position="144"/>
        <end position="166"/>
    </location>
</feature>
<feature type="transmembrane region" description="Helical" evidence="8">
    <location>
        <begin position="44"/>
        <end position="63"/>
    </location>
</feature>
<dbReference type="EMBL" id="QNSF01000002">
    <property type="protein sequence ID" value="RBP96115.1"/>
    <property type="molecule type" value="Genomic_DNA"/>
</dbReference>
<dbReference type="AlphaFoldDB" id="A0A366K320"/>
<dbReference type="RefSeq" id="WP_113881623.1">
    <property type="nucleotide sequence ID" value="NZ_QNSF01000002.1"/>
</dbReference>
<evidence type="ECO:0000256" key="8">
    <source>
        <dbReference type="SAM" id="Phobius"/>
    </source>
</evidence>
<evidence type="ECO:0000313" key="9">
    <source>
        <dbReference type="EMBL" id="RBP96115.1"/>
    </source>
</evidence>
<evidence type="ECO:0000256" key="6">
    <source>
        <dbReference type="ARBA" id="ARBA00022989"/>
    </source>
</evidence>
<feature type="transmembrane region" description="Helical" evidence="8">
    <location>
        <begin position="84"/>
        <end position="109"/>
    </location>
</feature>
<evidence type="ECO:0000256" key="7">
    <source>
        <dbReference type="ARBA" id="ARBA00023136"/>
    </source>
</evidence>
<proteinExistence type="inferred from homology"/>
<feature type="transmembrane region" description="Helical" evidence="8">
    <location>
        <begin position="305"/>
        <end position="323"/>
    </location>
</feature>
<protein>
    <submittedName>
        <fullName evidence="9">Spore germination protein (Amino acid permease)</fullName>
    </submittedName>
</protein>
<feature type="transmembrane region" description="Helical" evidence="8">
    <location>
        <begin position="186"/>
        <end position="208"/>
    </location>
</feature>
<name>A0A366K320_CYTFI</name>
<dbReference type="PANTHER" id="PTHR34975">
    <property type="entry name" value="SPORE GERMINATION PROTEIN A2"/>
    <property type="match status" value="1"/>
</dbReference>